<evidence type="ECO:0000256" key="6">
    <source>
        <dbReference type="ARBA" id="ARBA00022617"/>
    </source>
</evidence>
<evidence type="ECO:0000313" key="17">
    <source>
        <dbReference type="Proteomes" id="UP001153954"/>
    </source>
</evidence>
<evidence type="ECO:0000256" key="10">
    <source>
        <dbReference type="ARBA" id="ARBA00023002"/>
    </source>
</evidence>
<evidence type="ECO:0000256" key="5">
    <source>
        <dbReference type="ARBA" id="ARBA00010617"/>
    </source>
</evidence>
<dbReference type="InterPro" id="IPR001128">
    <property type="entry name" value="Cyt_P450"/>
</dbReference>
<dbReference type="AlphaFoldDB" id="A0AAU9UH58"/>
<comment type="similarity">
    <text evidence="5 15">Belongs to the cytochrome P450 family.</text>
</comment>
<keyword evidence="9" id="KW-0492">Microsome</keyword>
<organism evidence="16 17">
    <name type="scientific">Euphydryas editha</name>
    <name type="common">Edith's checkerspot</name>
    <dbReference type="NCBI Taxonomy" id="104508"/>
    <lineage>
        <taxon>Eukaryota</taxon>
        <taxon>Metazoa</taxon>
        <taxon>Ecdysozoa</taxon>
        <taxon>Arthropoda</taxon>
        <taxon>Hexapoda</taxon>
        <taxon>Insecta</taxon>
        <taxon>Pterygota</taxon>
        <taxon>Neoptera</taxon>
        <taxon>Endopterygota</taxon>
        <taxon>Lepidoptera</taxon>
        <taxon>Glossata</taxon>
        <taxon>Ditrysia</taxon>
        <taxon>Papilionoidea</taxon>
        <taxon>Nymphalidae</taxon>
        <taxon>Nymphalinae</taxon>
        <taxon>Euphydryas</taxon>
    </lineage>
</organism>
<keyword evidence="7 14" id="KW-0479">Metal-binding</keyword>
<keyword evidence="11 14" id="KW-0408">Iron</keyword>
<dbReference type="PANTHER" id="PTHR24291:SF189">
    <property type="entry name" value="CYTOCHROME P450 4C3-RELATED"/>
    <property type="match status" value="1"/>
</dbReference>
<evidence type="ECO:0000256" key="14">
    <source>
        <dbReference type="PIRSR" id="PIRSR602401-1"/>
    </source>
</evidence>
<evidence type="ECO:0000256" key="4">
    <source>
        <dbReference type="ARBA" id="ARBA00004406"/>
    </source>
</evidence>
<evidence type="ECO:0000256" key="11">
    <source>
        <dbReference type="ARBA" id="ARBA00023004"/>
    </source>
</evidence>
<dbReference type="GO" id="GO:0016705">
    <property type="term" value="F:oxidoreductase activity, acting on paired donors, with incorporation or reduction of molecular oxygen"/>
    <property type="evidence" value="ECO:0007669"/>
    <property type="project" value="InterPro"/>
</dbReference>
<dbReference type="GO" id="GO:0005789">
    <property type="term" value="C:endoplasmic reticulum membrane"/>
    <property type="evidence" value="ECO:0007669"/>
    <property type="project" value="UniProtKB-SubCell"/>
</dbReference>
<dbReference type="SUPFAM" id="SSF48264">
    <property type="entry name" value="Cytochrome P450"/>
    <property type="match status" value="1"/>
</dbReference>
<dbReference type="InterPro" id="IPR050196">
    <property type="entry name" value="Cytochrome_P450_Monoox"/>
</dbReference>
<dbReference type="GO" id="GO:0005506">
    <property type="term" value="F:iron ion binding"/>
    <property type="evidence" value="ECO:0007669"/>
    <property type="project" value="InterPro"/>
</dbReference>
<comment type="cofactor">
    <cofactor evidence="1 14">
        <name>heme</name>
        <dbReference type="ChEBI" id="CHEBI:30413"/>
    </cofactor>
</comment>
<gene>
    <name evidence="16" type="ORF">EEDITHA_LOCUS12320</name>
</gene>
<dbReference type="InterPro" id="IPR002401">
    <property type="entry name" value="Cyt_P450_E_grp-I"/>
</dbReference>
<evidence type="ECO:0000256" key="2">
    <source>
        <dbReference type="ARBA" id="ARBA00003690"/>
    </source>
</evidence>
<proteinExistence type="inferred from homology"/>
<sequence>MGIEISDLECINYLTAFDTAIDKGIERFEKFWLMFDFIYKFSKVKKEEDSCMETLRMMSESVLTRKRKEIEIRQTNKVNNKEDKNNFLERLLYFSDELTEKEIIDEVHTMIMAAIDTSTTVVLYTLILIGSYPTVQEKIMNELKDIFGDSDRDVQKHDLVQMRYLEATLKESMRYYVMVPFVSRYIDKEIKLKNCTLQPGNNCLFVLYGVHRNSMWGKDADQFRPERWLENEMPSNSSAFMSFSVGKRNCIGRMYAMMFMKTQLSHILRSYTIYADYMKLKLSMEVLLKPASGHYISIKKMLKNCKEIIK</sequence>
<evidence type="ECO:0000256" key="7">
    <source>
        <dbReference type="ARBA" id="ARBA00022723"/>
    </source>
</evidence>
<accession>A0AAU9UH58</accession>
<keyword evidence="17" id="KW-1185">Reference proteome</keyword>
<dbReference type="PROSITE" id="PS00086">
    <property type="entry name" value="CYTOCHROME_P450"/>
    <property type="match status" value="1"/>
</dbReference>
<dbReference type="GO" id="GO:0004497">
    <property type="term" value="F:monooxygenase activity"/>
    <property type="evidence" value="ECO:0007669"/>
    <property type="project" value="UniProtKB-KW"/>
</dbReference>
<protein>
    <submittedName>
        <fullName evidence="16">Uncharacterized protein</fullName>
    </submittedName>
</protein>
<comment type="caution">
    <text evidence="16">The sequence shown here is derived from an EMBL/GenBank/DDBJ whole genome shotgun (WGS) entry which is preliminary data.</text>
</comment>
<evidence type="ECO:0000256" key="3">
    <source>
        <dbReference type="ARBA" id="ARBA00004174"/>
    </source>
</evidence>
<keyword evidence="6 14" id="KW-0349">Heme</keyword>
<dbReference type="EMBL" id="CAKOGL010000017">
    <property type="protein sequence ID" value="CAH2097050.1"/>
    <property type="molecule type" value="Genomic_DNA"/>
</dbReference>
<evidence type="ECO:0000256" key="8">
    <source>
        <dbReference type="ARBA" id="ARBA00022824"/>
    </source>
</evidence>
<evidence type="ECO:0000256" key="9">
    <source>
        <dbReference type="ARBA" id="ARBA00022848"/>
    </source>
</evidence>
<evidence type="ECO:0000256" key="15">
    <source>
        <dbReference type="RuleBase" id="RU000461"/>
    </source>
</evidence>
<keyword evidence="13" id="KW-0472">Membrane</keyword>
<keyword evidence="8" id="KW-0256">Endoplasmic reticulum</keyword>
<evidence type="ECO:0000256" key="13">
    <source>
        <dbReference type="ARBA" id="ARBA00023136"/>
    </source>
</evidence>
<dbReference type="Pfam" id="PF00067">
    <property type="entry name" value="p450"/>
    <property type="match status" value="1"/>
</dbReference>
<keyword evidence="10 15" id="KW-0560">Oxidoreductase</keyword>
<dbReference type="InterPro" id="IPR036396">
    <property type="entry name" value="Cyt_P450_sf"/>
</dbReference>
<name>A0AAU9UH58_EUPED</name>
<dbReference type="PANTHER" id="PTHR24291">
    <property type="entry name" value="CYTOCHROME P450 FAMILY 4"/>
    <property type="match status" value="1"/>
</dbReference>
<dbReference type="Proteomes" id="UP001153954">
    <property type="component" value="Unassembled WGS sequence"/>
</dbReference>
<dbReference type="InterPro" id="IPR017972">
    <property type="entry name" value="Cyt_P450_CS"/>
</dbReference>
<evidence type="ECO:0000313" key="16">
    <source>
        <dbReference type="EMBL" id="CAH2097050.1"/>
    </source>
</evidence>
<evidence type="ECO:0000256" key="1">
    <source>
        <dbReference type="ARBA" id="ARBA00001971"/>
    </source>
</evidence>
<feature type="binding site" description="axial binding residue" evidence="14">
    <location>
        <position position="250"/>
    </location>
    <ligand>
        <name>heme</name>
        <dbReference type="ChEBI" id="CHEBI:30413"/>
    </ligand>
    <ligandPart>
        <name>Fe</name>
        <dbReference type="ChEBI" id="CHEBI:18248"/>
    </ligandPart>
</feature>
<reference evidence="16" key="1">
    <citation type="submission" date="2022-03" db="EMBL/GenBank/DDBJ databases">
        <authorList>
            <person name="Tunstrom K."/>
        </authorList>
    </citation>
    <scope>NUCLEOTIDE SEQUENCE</scope>
</reference>
<comment type="subcellular location">
    <subcellularLocation>
        <location evidence="4">Endoplasmic reticulum membrane</location>
        <topology evidence="4">Peripheral membrane protein</topology>
    </subcellularLocation>
    <subcellularLocation>
        <location evidence="3">Microsome membrane</location>
        <topology evidence="3">Peripheral membrane protein</topology>
    </subcellularLocation>
</comment>
<dbReference type="PRINTS" id="PR00463">
    <property type="entry name" value="EP450I"/>
</dbReference>
<dbReference type="Gene3D" id="1.10.630.10">
    <property type="entry name" value="Cytochrome P450"/>
    <property type="match status" value="1"/>
</dbReference>
<evidence type="ECO:0000256" key="12">
    <source>
        <dbReference type="ARBA" id="ARBA00023033"/>
    </source>
</evidence>
<dbReference type="PRINTS" id="PR00385">
    <property type="entry name" value="P450"/>
</dbReference>
<dbReference type="GO" id="GO:0020037">
    <property type="term" value="F:heme binding"/>
    <property type="evidence" value="ECO:0007669"/>
    <property type="project" value="InterPro"/>
</dbReference>
<keyword evidence="12 15" id="KW-0503">Monooxygenase</keyword>
<comment type="function">
    <text evidence="2">May be involved in the metabolism of insect hormones and in the breakdown of synthetic insecticides.</text>
</comment>